<dbReference type="PRINTS" id="PR00508">
    <property type="entry name" value="S21N4MTFRASE"/>
</dbReference>
<reference evidence="9" key="2">
    <citation type="journal article" date="2022" name="Sci. Total Environ.">
        <title>Prevalence, transmission, and molecular epidemiology of tet(X)-positive bacteria among humans, animals, and environmental niches in China: An epidemiological, and genomic-based study.</title>
        <authorList>
            <person name="Dong N."/>
            <person name="Zeng Y."/>
            <person name="Cai C."/>
            <person name="Sun C."/>
            <person name="Lu J."/>
            <person name="Liu C."/>
            <person name="Zhou H."/>
            <person name="Sun Q."/>
            <person name="Shu L."/>
            <person name="Wang H."/>
            <person name="Wang Y."/>
            <person name="Wang S."/>
            <person name="Wu C."/>
            <person name="Chan E.W."/>
            <person name="Chen G."/>
            <person name="Shen Z."/>
            <person name="Chen S."/>
            <person name="Zhang R."/>
        </authorList>
    </citation>
    <scope>NUCLEOTIDE SEQUENCE</scope>
    <source>
        <strain evidence="9">210</strain>
    </source>
</reference>
<evidence type="ECO:0000256" key="1">
    <source>
        <dbReference type="ARBA" id="ARBA00006594"/>
    </source>
</evidence>
<dbReference type="Proteomes" id="UP001173578">
    <property type="component" value="Unassembled WGS sequence"/>
</dbReference>
<evidence type="ECO:0000256" key="4">
    <source>
        <dbReference type="ARBA" id="ARBA00022679"/>
    </source>
</evidence>
<dbReference type="GO" id="GO:0003677">
    <property type="term" value="F:DNA binding"/>
    <property type="evidence" value="ECO:0007669"/>
    <property type="project" value="InterPro"/>
</dbReference>
<dbReference type="InterPro" id="IPR002295">
    <property type="entry name" value="N4/N6-MTase_EcoPI_Mod-like"/>
</dbReference>
<keyword evidence="4" id="KW-0808">Transferase</keyword>
<dbReference type="InterPro" id="IPR022221">
    <property type="entry name" value="TypeIII_RM_meth"/>
</dbReference>
<accession>A0AAW7DPE7</accession>
<dbReference type="EC" id="2.1.1.72" evidence="2"/>
<evidence type="ECO:0000313" key="9">
    <source>
        <dbReference type="EMBL" id="MDM1552387.1"/>
    </source>
</evidence>
<comment type="catalytic activity">
    <reaction evidence="6">
        <text>a 2'-deoxyadenosine in DNA + S-adenosyl-L-methionine = an N(6)-methyl-2'-deoxyadenosine in DNA + S-adenosyl-L-homocysteine + H(+)</text>
        <dbReference type="Rhea" id="RHEA:15197"/>
        <dbReference type="Rhea" id="RHEA-COMP:12418"/>
        <dbReference type="Rhea" id="RHEA-COMP:12419"/>
        <dbReference type="ChEBI" id="CHEBI:15378"/>
        <dbReference type="ChEBI" id="CHEBI:57856"/>
        <dbReference type="ChEBI" id="CHEBI:59789"/>
        <dbReference type="ChEBI" id="CHEBI:90615"/>
        <dbReference type="ChEBI" id="CHEBI:90616"/>
        <dbReference type="EC" id="2.1.1.72"/>
    </reaction>
</comment>
<evidence type="ECO:0000256" key="3">
    <source>
        <dbReference type="ARBA" id="ARBA00022603"/>
    </source>
</evidence>
<reference evidence="9" key="1">
    <citation type="submission" date="2020-06" db="EMBL/GenBank/DDBJ databases">
        <authorList>
            <person name="Dong N."/>
        </authorList>
    </citation>
    <scope>NUCLEOTIDE SEQUENCE</scope>
    <source>
        <strain evidence="9">210</strain>
    </source>
</reference>
<evidence type="ECO:0000259" key="8">
    <source>
        <dbReference type="Pfam" id="PF12564"/>
    </source>
</evidence>
<dbReference type="EMBL" id="JACALR010000006">
    <property type="protein sequence ID" value="MDM1552387.1"/>
    <property type="molecule type" value="Genomic_DNA"/>
</dbReference>
<dbReference type="GO" id="GO:0008170">
    <property type="term" value="F:N-methyltransferase activity"/>
    <property type="evidence" value="ECO:0007669"/>
    <property type="project" value="InterPro"/>
</dbReference>
<evidence type="ECO:0000256" key="5">
    <source>
        <dbReference type="ARBA" id="ARBA00022691"/>
    </source>
</evidence>
<dbReference type="PIRSF" id="PIRSF015855">
    <property type="entry name" value="TypeIII_Mtase_mKpnI"/>
    <property type="match status" value="1"/>
</dbReference>
<feature type="domain" description="Type III restriction/modification enzyme methylation subunit" evidence="8">
    <location>
        <begin position="40"/>
        <end position="94"/>
    </location>
</feature>
<keyword evidence="5" id="KW-0949">S-adenosyl-L-methionine</keyword>
<dbReference type="RefSeq" id="WP_286486776.1">
    <property type="nucleotide sequence ID" value="NZ_JACALR010000006.1"/>
</dbReference>
<dbReference type="SUPFAM" id="SSF53335">
    <property type="entry name" value="S-adenosyl-L-methionine-dependent methyltransferases"/>
    <property type="match status" value="1"/>
</dbReference>
<evidence type="ECO:0000313" key="10">
    <source>
        <dbReference type="Proteomes" id="UP001173578"/>
    </source>
</evidence>
<dbReference type="PROSITE" id="PS00092">
    <property type="entry name" value="N6_MTASE"/>
    <property type="match status" value="1"/>
</dbReference>
<feature type="domain" description="DNA methylase N-4/N-6" evidence="7">
    <location>
        <begin position="230"/>
        <end position="541"/>
    </location>
</feature>
<name>A0AAW7DPE7_9FLAO</name>
<keyword evidence="3" id="KW-0489">Methyltransferase</keyword>
<proteinExistence type="inferred from homology"/>
<dbReference type="Gene3D" id="3.40.50.150">
    <property type="entry name" value="Vaccinia Virus protein VP39"/>
    <property type="match status" value="1"/>
</dbReference>
<dbReference type="Pfam" id="PF01555">
    <property type="entry name" value="N6_N4_Mtase"/>
    <property type="match status" value="1"/>
</dbReference>
<comment type="similarity">
    <text evidence="1">Belongs to the N(4)/N(6)-methyltransferase family.</text>
</comment>
<dbReference type="GO" id="GO:0032259">
    <property type="term" value="P:methylation"/>
    <property type="evidence" value="ECO:0007669"/>
    <property type="project" value="UniProtKB-KW"/>
</dbReference>
<comment type="caution">
    <text evidence="9">The sequence shown here is derived from an EMBL/GenBank/DDBJ whole genome shotgun (WGS) entry which is preliminary data.</text>
</comment>
<evidence type="ECO:0000259" key="7">
    <source>
        <dbReference type="Pfam" id="PF01555"/>
    </source>
</evidence>
<dbReference type="InterPro" id="IPR002941">
    <property type="entry name" value="DNA_methylase_N4/N6"/>
</dbReference>
<dbReference type="InterPro" id="IPR029063">
    <property type="entry name" value="SAM-dependent_MTases_sf"/>
</dbReference>
<protein>
    <recommendedName>
        <fullName evidence="2">site-specific DNA-methyltransferase (adenine-specific)</fullName>
        <ecNumber evidence="2">2.1.1.72</ecNumber>
    </recommendedName>
</protein>
<evidence type="ECO:0000256" key="6">
    <source>
        <dbReference type="ARBA" id="ARBA00047942"/>
    </source>
</evidence>
<sequence length="681" mass="79142">MQEFNFNQHINQLLIADNRLVDEENDIQINVLRDLVNNLDSQLIELLITDEKVREKFFIKVKDVYVFKQNDFIFYLDSKVLDGSYTQYANRIGLTSGGKFLTDSTDYVLDFPYKDCVLEGGQSTEEGNDVYFEFDADANDYVEKTAKRKEIFYNNIIAKDEIDRLLEPKALQKVVRYDANGETIPTSFTRDAELNKQRGLPEDTITDNLIIKGNNLLALHSLEKEFKGKVKLIYIDPPYNTGDDEFKYNDNFNHSTWLTFMYNRLVNARNLLKEDGVFTIQISEIEYSYLQLILNSIFGNENFVSSICVKMAHLSGTKMAHKGKKIPKLKEFILIYSRNKEQFSINPYYVPVEWDEAFSRYKSFIIRDYKEPDNHKLWQVVPLGMVLKENNLKYDNSKETVDFLIKNSSNIFRTAINRSFDYTPYNRDEFNLINRGNNKIYIYKGEDVNFASYKINSIEGKLTPTSVIGDIWTDIGINNLSNEGGVSLRFGKKPEKLLERIISLFSQENDLVLDYHIGSGTTAAVAHKMNRQYIGIEQMDYIEFITLERMKKVLLGDSTGASKSNNFQGGGSFVYAELAKNNETAKERIEACNSLEDLLQLFEELNTRYFLDYNVRIKDFKENVVKEEAFINLSLARQKVIFKRMLDNNQLYVNLSEVEDARYNLSEDAIRLTKDFYQIKN</sequence>
<evidence type="ECO:0000256" key="2">
    <source>
        <dbReference type="ARBA" id="ARBA00011900"/>
    </source>
</evidence>
<organism evidence="9 10">
    <name type="scientific">Empedobacter falsenii</name>
    <dbReference type="NCBI Taxonomy" id="343874"/>
    <lineage>
        <taxon>Bacteria</taxon>
        <taxon>Pseudomonadati</taxon>
        <taxon>Bacteroidota</taxon>
        <taxon>Flavobacteriia</taxon>
        <taxon>Flavobacteriales</taxon>
        <taxon>Weeksellaceae</taxon>
        <taxon>Empedobacter</taxon>
    </lineage>
</organism>
<dbReference type="GO" id="GO:0009007">
    <property type="term" value="F:site-specific DNA-methyltransferase (adenine-specific) activity"/>
    <property type="evidence" value="ECO:0007669"/>
    <property type="project" value="UniProtKB-EC"/>
</dbReference>
<gene>
    <name evidence="9" type="ORF">HX095_14340</name>
</gene>
<dbReference type="Pfam" id="PF12564">
    <property type="entry name" value="TypeIII_RM_meth"/>
    <property type="match status" value="1"/>
</dbReference>
<dbReference type="AlphaFoldDB" id="A0AAW7DPE7"/>
<dbReference type="InterPro" id="IPR001091">
    <property type="entry name" value="RM_Methyltransferase"/>
</dbReference>
<dbReference type="InterPro" id="IPR002052">
    <property type="entry name" value="DNA_methylase_N6_adenine_CS"/>
</dbReference>